<keyword evidence="5" id="KW-1185">Reference proteome</keyword>
<feature type="compositionally biased region" description="Basic and acidic residues" evidence="1">
    <location>
        <begin position="186"/>
        <end position="199"/>
    </location>
</feature>
<dbReference type="Proteomes" id="UP001189429">
    <property type="component" value="Unassembled WGS sequence"/>
</dbReference>
<feature type="signal peptide" evidence="2">
    <location>
        <begin position="1"/>
        <end position="18"/>
    </location>
</feature>
<protein>
    <recommendedName>
        <fullName evidence="3">Fe2OG dioxygenase domain-containing protein</fullName>
    </recommendedName>
</protein>
<dbReference type="PANTHER" id="PTHR12463:SF1">
    <property type="entry name" value="2-OXOGLUTARATE AND FE-DEPENDENT OXYGENASE FAMILY PROTEIN"/>
    <property type="match status" value="1"/>
</dbReference>
<evidence type="ECO:0000259" key="3">
    <source>
        <dbReference type="PROSITE" id="PS51471"/>
    </source>
</evidence>
<evidence type="ECO:0000256" key="2">
    <source>
        <dbReference type="SAM" id="SignalP"/>
    </source>
</evidence>
<name>A0ABN9U5J3_9DINO</name>
<feature type="domain" description="Fe2OG dioxygenase" evidence="3">
    <location>
        <begin position="79"/>
        <end position="183"/>
    </location>
</feature>
<evidence type="ECO:0000256" key="1">
    <source>
        <dbReference type="SAM" id="MobiDB-lite"/>
    </source>
</evidence>
<dbReference type="InterPro" id="IPR032857">
    <property type="entry name" value="ALKBH4"/>
</dbReference>
<reference evidence="4" key="1">
    <citation type="submission" date="2023-10" db="EMBL/GenBank/DDBJ databases">
        <authorList>
            <person name="Chen Y."/>
            <person name="Shah S."/>
            <person name="Dougan E. K."/>
            <person name="Thang M."/>
            <person name="Chan C."/>
        </authorList>
    </citation>
    <scope>NUCLEOTIDE SEQUENCE [LARGE SCALE GENOMIC DNA]</scope>
</reference>
<dbReference type="Gene3D" id="2.60.120.590">
    <property type="entry name" value="Alpha-ketoglutarate-dependent dioxygenase AlkB-like"/>
    <property type="match status" value="1"/>
</dbReference>
<dbReference type="InterPro" id="IPR027450">
    <property type="entry name" value="AlkB-like"/>
</dbReference>
<feature type="region of interest" description="Disordered" evidence="1">
    <location>
        <begin position="186"/>
        <end position="229"/>
    </location>
</feature>
<dbReference type="PROSITE" id="PS51471">
    <property type="entry name" value="FE2OG_OXY"/>
    <property type="match status" value="1"/>
</dbReference>
<evidence type="ECO:0000313" key="5">
    <source>
        <dbReference type="Proteomes" id="UP001189429"/>
    </source>
</evidence>
<feature type="chain" id="PRO_5047124068" description="Fe2OG dioxygenase domain-containing protein" evidence="2">
    <location>
        <begin position="19"/>
        <end position="229"/>
    </location>
</feature>
<gene>
    <name evidence="4" type="ORF">PCOR1329_LOCUS45428</name>
</gene>
<proteinExistence type="predicted"/>
<dbReference type="SUPFAM" id="SSF51197">
    <property type="entry name" value="Clavaminate synthase-like"/>
    <property type="match status" value="1"/>
</dbReference>
<dbReference type="InterPro" id="IPR037151">
    <property type="entry name" value="AlkB-like_sf"/>
</dbReference>
<feature type="compositionally biased region" description="Low complexity" evidence="1">
    <location>
        <begin position="213"/>
        <end position="223"/>
    </location>
</feature>
<organism evidence="4 5">
    <name type="scientific">Prorocentrum cordatum</name>
    <dbReference type="NCBI Taxonomy" id="2364126"/>
    <lineage>
        <taxon>Eukaryota</taxon>
        <taxon>Sar</taxon>
        <taxon>Alveolata</taxon>
        <taxon>Dinophyceae</taxon>
        <taxon>Prorocentrales</taxon>
        <taxon>Prorocentraceae</taxon>
        <taxon>Prorocentrum</taxon>
    </lineage>
</organism>
<accession>A0ABN9U5J3</accession>
<dbReference type="InterPro" id="IPR005123">
    <property type="entry name" value="Oxoglu/Fe-dep_dioxygenase_dom"/>
</dbReference>
<keyword evidence="2" id="KW-0732">Signal</keyword>
<dbReference type="Pfam" id="PF13532">
    <property type="entry name" value="2OG-FeII_Oxy_2"/>
    <property type="match status" value="1"/>
</dbReference>
<dbReference type="EMBL" id="CAUYUJ010015463">
    <property type="protein sequence ID" value="CAK0854261.1"/>
    <property type="molecule type" value="Genomic_DNA"/>
</dbReference>
<dbReference type="PANTHER" id="PTHR12463">
    <property type="entry name" value="OXYGENASE-RELATED"/>
    <property type="match status" value="1"/>
</dbReference>
<evidence type="ECO:0000313" key="4">
    <source>
        <dbReference type="EMBL" id="CAK0854261.1"/>
    </source>
</evidence>
<comment type="caution">
    <text evidence="4">The sequence shown here is derived from an EMBL/GenBank/DDBJ whole genome shotgun (WGS) entry which is preliminary data.</text>
</comment>
<sequence>MLSSLILILLGVSPLGLTYREETTQKQTSPDVILVLASPEVVDGGRAPPLPPAFRRLAARVSAEAARQGLGGAAGFAAEGQGFLRVNHYMAEGGGYMHKHMDSQKCFGPVIACCSLLADAGMTFYDTKGNSFGMARVHRTTEVSIPRRSLYFMSGPARFQWQHGIRKDQCPKERISLTFRTVREDAPRARAARAADSRRAPPKQASRRQAVLKRPAGAAAPGRPKGPRR</sequence>